<dbReference type="Proteomes" id="UP000602510">
    <property type="component" value="Unassembled WGS sequence"/>
</dbReference>
<evidence type="ECO:0000313" key="2">
    <source>
        <dbReference type="EMBL" id="KAF4141792.1"/>
    </source>
</evidence>
<organism evidence="1 3">
    <name type="scientific">Phytophthora infestans</name>
    <name type="common">Potato late blight agent</name>
    <name type="synonym">Botrytis infestans</name>
    <dbReference type="NCBI Taxonomy" id="4787"/>
    <lineage>
        <taxon>Eukaryota</taxon>
        <taxon>Sar</taxon>
        <taxon>Stramenopiles</taxon>
        <taxon>Oomycota</taxon>
        <taxon>Peronosporomycetes</taxon>
        <taxon>Peronosporales</taxon>
        <taxon>Peronosporaceae</taxon>
        <taxon>Phytophthora</taxon>
    </lineage>
</organism>
<accession>A0A833T003</accession>
<gene>
    <name evidence="1" type="ORF">GN244_ATG16816</name>
    <name evidence="2" type="ORF">GN958_ATG09037</name>
</gene>
<keyword evidence="3" id="KW-1185">Reference proteome</keyword>
<name>A0A833T003_PHYIN</name>
<dbReference type="EMBL" id="WSZM01000587">
    <property type="protein sequence ID" value="KAF4031361.1"/>
    <property type="molecule type" value="Genomic_DNA"/>
</dbReference>
<sequence length="225" mass="25876">MSYTLDTFRMDIATYLGDDPTATIRVQMIMSFAQLLVEDIRNACPALFERLKSFVNTIPATAMSINASTEFPRFEIVGVRCDTEAGLCNSRELKQFLSPKNLLFTERRKDRFGAFQECEKVDAIVREQMRQCEIYSEPIAVKCTWIRNRSSDMIFVSPLTLMRAFMDGQNTGEFKRDAGILYMMILIVENKQSSALKSVVSKTDNYYQRIFTRARRADESTRTNA</sequence>
<proteinExistence type="predicted"/>
<comment type="caution">
    <text evidence="1">The sequence shown here is derived from an EMBL/GenBank/DDBJ whole genome shotgun (WGS) entry which is preliminary data.</text>
</comment>
<evidence type="ECO:0000313" key="1">
    <source>
        <dbReference type="EMBL" id="KAF4031361.1"/>
    </source>
</evidence>
<dbReference type="AlphaFoldDB" id="A0A833T003"/>
<dbReference type="EMBL" id="JAACNO010001266">
    <property type="protein sequence ID" value="KAF4141792.1"/>
    <property type="molecule type" value="Genomic_DNA"/>
</dbReference>
<evidence type="ECO:0000313" key="3">
    <source>
        <dbReference type="Proteomes" id="UP000602510"/>
    </source>
</evidence>
<protein>
    <submittedName>
        <fullName evidence="1">Uncharacterized protein</fullName>
    </submittedName>
</protein>
<dbReference type="Proteomes" id="UP000704712">
    <property type="component" value="Unassembled WGS sequence"/>
</dbReference>
<reference evidence="1" key="1">
    <citation type="submission" date="2020-04" db="EMBL/GenBank/DDBJ databases">
        <title>Hybrid Assembly of Korean Phytophthora infestans isolates.</title>
        <authorList>
            <person name="Prokchorchik M."/>
            <person name="Lee Y."/>
            <person name="Seo J."/>
            <person name="Cho J.-H."/>
            <person name="Park Y.-E."/>
            <person name="Jang D.-C."/>
            <person name="Im J.-S."/>
            <person name="Choi J.-G."/>
            <person name="Park H.-J."/>
            <person name="Lee G.-B."/>
            <person name="Lee Y.-G."/>
            <person name="Hong S.-Y."/>
            <person name="Cho K."/>
            <person name="Sohn K.H."/>
        </authorList>
    </citation>
    <scope>NUCLEOTIDE SEQUENCE</scope>
    <source>
        <strain evidence="1">KR_1_A1</strain>
        <strain evidence="2">KR_2_A2</strain>
    </source>
</reference>